<evidence type="ECO:0000313" key="1">
    <source>
        <dbReference type="EMBL" id="MEQ2290106.1"/>
    </source>
</evidence>
<keyword evidence="2" id="KW-1185">Reference proteome</keyword>
<sequence>MPATMQNQKGPNFHTAIDCTQEHPAPRLLDPLIPVMCSAVAEVQVTRLIHHGVHIVYSPDHPLPLRSHFCPRESKRKRLSPASQAWEKEELGLLDWFPHS</sequence>
<feature type="non-terminal residue" evidence="1">
    <location>
        <position position="100"/>
    </location>
</feature>
<name>A0ABV0Y8M0_9TELE</name>
<evidence type="ECO:0000313" key="2">
    <source>
        <dbReference type="Proteomes" id="UP001469553"/>
    </source>
</evidence>
<reference evidence="1 2" key="1">
    <citation type="submission" date="2021-06" db="EMBL/GenBank/DDBJ databases">
        <authorList>
            <person name="Palmer J.M."/>
        </authorList>
    </citation>
    <scope>NUCLEOTIDE SEQUENCE [LARGE SCALE GENOMIC DNA]</scope>
    <source>
        <strain evidence="1 2">AS_MEX2019</strain>
        <tissue evidence="1">Muscle</tissue>
    </source>
</reference>
<gene>
    <name evidence="1" type="ORF">AMECASPLE_000152</name>
</gene>
<dbReference type="EMBL" id="JAHRIP010028220">
    <property type="protein sequence ID" value="MEQ2290106.1"/>
    <property type="molecule type" value="Genomic_DNA"/>
</dbReference>
<accession>A0ABV0Y8M0</accession>
<proteinExistence type="predicted"/>
<dbReference type="Proteomes" id="UP001469553">
    <property type="component" value="Unassembled WGS sequence"/>
</dbReference>
<organism evidence="1 2">
    <name type="scientific">Ameca splendens</name>
    <dbReference type="NCBI Taxonomy" id="208324"/>
    <lineage>
        <taxon>Eukaryota</taxon>
        <taxon>Metazoa</taxon>
        <taxon>Chordata</taxon>
        <taxon>Craniata</taxon>
        <taxon>Vertebrata</taxon>
        <taxon>Euteleostomi</taxon>
        <taxon>Actinopterygii</taxon>
        <taxon>Neopterygii</taxon>
        <taxon>Teleostei</taxon>
        <taxon>Neoteleostei</taxon>
        <taxon>Acanthomorphata</taxon>
        <taxon>Ovalentaria</taxon>
        <taxon>Atherinomorphae</taxon>
        <taxon>Cyprinodontiformes</taxon>
        <taxon>Goodeidae</taxon>
        <taxon>Ameca</taxon>
    </lineage>
</organism>
<protein>
    <submittedName>
        <fullName evidence="1">Uncharacterized protein</fullName>
    </submittedName>
</protein>
<comment type="caution">
    <text evidence="1">The sequence shown here is derived from an EMBL/GenBank/DDBJ whole genome shotgun (WGS) entry which is preliminary data.</text>
</comment>